<evidence type="ECO:0000313" key="9">
    <source>
        <dbReference type="EMBL" id="SMR42082.1"/>
    </source>
</evidence>
<dbReference type="Pfam" id="PF00067">
    <property type="entry name" value="p450"/>
    <property type="match status" value="1"/>
</dbReference>
<evidence type="ECO:0000256" key="3">
    <source>
        <dbReference type="ARBA" id="ARBA00022723"/>
    </source>
</evidence>
<dbReference type="Proteomes" id="UP000245764">
    <property type="component" value="Chromosome 1"/>
</dbReference>
<dbReference type="GO" id="GO:0016705">
    <property type="term" value="F:oxidoreductase activity, acting on paired donors, with incorporation or reduction of molecular oxygen"/>
    <property type="evidence" value="ECO:0007669"/>
    <property type="project" value="InterPro"/>
</dbReference>
<sequence>MAFWTWRWNDMRTMLHSTNLSTSAVTRYNDSIESALLASVVFILGVACIAAVVRPKSTIGKIPIAGQRSIFEPDWFARLRFIRSSRDIIHDGYSKAGQYRDIFIVRKSGTDIVVLCDPKLVDEVRAQTKEKARSVEPFLHDFVGAYTGGKVFAESDLQNRILMQKVTPNLGAFIPIIEDELQYALDMELPKTDNTGWLEVDMVSAFPRIVARIIARVLLGPKGCRNEAWLQTTARYTRNVFVTGFVLRFVPRFFRPLIAALLPTYWELLRDLAKARSIIGGLASDRSSNPQEDVLQWIMDAANVDERKLDDLSQRMLVLSLSGIHTTAMTMVHAIYDLCARADDCSIIRDELSNVLNSGNGINKGTLLEMHKLDSLIKESQRLNPVFLLTFNRILPCAVFLSNGITLPAGTRVAVPQHAILNDPAKVPGENPHCYDPWRYAKLREDPDKAHQYQFAMVDSKNMAFGYGKYSCPGRFFVATEIKIILAHLLLKYDWKLPDGRRRPQNFTIDSDMYPDLSARVLIRRRTDEGPLS</sequence>
<keyword evidence="6" id="KW-0503">Monooxygenase</keyword>
<proteinExistence type="inferred from homology"/>
<name>A0A2H1FL86_ZYMTR</name>
<dbReference type="PANTHER" id="PTHR46206">
    <property type="entry name" value="CYTOCHROME P450"/>
    <property type="match status" value="1"/>
</dbReference>
<gene>
    <name evidence="9" type="ORF">ZT1E4_G860</name>
</gene>
<keyword evidence="8" id="KW-1133">Transmembrane helix</keyword>
<evidence type="ECO:0000256" key="5">
    <source>
        <dbReference type="ARBA" id="ARBA00023004"/>
    </source>
</evidence>
<reference evidence="10" key="1">
    <citation type="submission" date="2017-05" db="EMBL/GenBank/DDBJ databases">
        <authorList>
            <person name="Song R."/>
            <person name="Chenine A.L."/>
            <person name="Ruprecht R.M."/>
        </authorList>
    </citation>
    <scope>NUCLEOTIDE SEQUENCE [LARGE SCALE GENOMIC DNA]</scope>
</reference>
<evidence type="ECO:0000256" key="2">
    <source>
        <dbReference type="ARBA" id="ARBA00010617"/>
    </source>
</evidence>
<feature type="binding site" description="axial binding residue" evidence="7">
    <location>
        <position position="472"/>
    </location>
    <ligand>
        <name>heme</name>
        <dbReference type="ChEBI" id="CHEBI:30413"/>
    </ligand>
    <ligandPart>
        <name>Fe</name>
        <dbReference type="ChEBI" id="CHEBI:18248"/>
    </ligandPart>
</feature>
<dbReference type="GO" id="GO:0020037">
    <property type="term" value="F:heme binding"/>
    <property type="evidence" value="ECO:0007669"/>
    <property type="project" value="InterPro"/>
</dbReference>
<evidence type="ECO:0000256" key="4">
    <source>
        <dbReference type="ARBA" id="ARBA00023002"/>
    </source>
</evidence>
<dbReference type="GO" id="GO:0004497">
    <property type="term" value="F:monooxygenase activity"/>
    <property type="evidence" value="ECO:0007669"/>
    <property type="project" value="UniProtKB-KW"/>
</dbReference>
<dbReference type="InterPro" id="IPR002403">
    <property type="entry name" value="Cyt_P450_E_grp-IV"/>
</dbReference>
<dbReference type="Gene3D" id="1.10.630.10">
    <property type="entry name" value="Cytochrome P450"/>
    <property type="match status" value="1"/>
</dbReference>
<protein>
    <recommendedName>
        <fullName evidence="11">P450 monooxygenase</fullName>
    </recommendedName>
</protein>
<dbReference type="InterPro" id="IPR001128">
    <property type="entry name" value="Cyt_P450"/>
</dbReference>
<dbReference type="PRINTS" id="PR00385">
    <property type="entry name" value="P450"/>
</dbReference>
<feature type="transmembrane region" description="Helical" evidence="8">
    <location>
        <begin position="35"/>
        <end position="53"/>
    </location>
</feature>
<comment type="similarity">
    <text evidence="2">Belongs to the cytochrome P450 family.</text>
</comment>
<evidence type="ECO:0000256" key="8">
    <source>
        <dbReference type="SAM" id="Phobius"/>
    </source>
</evidence>
<keyword evidence="8" id="KW-0812">Transmembrane</keyword>
<evidence type="ECO:0000256" key="6">
    <source>
        <dbReference type="ARBA" id="ARBA00023033"/>
    </source>
</evidence>
<evidence type="ECO:0008006" key="11">
    <source>
        <dbReference type="Google" id="ProtNLM"/>
    </source>
</evidence>
<accession>A0A2H1FL86</accession>
<dbReference type="InterPro" id="IPR036396">
    <property type="entry name" value="Cyt_P450_sf"/>
</dbReference>
<comment type="cofactor">
    <cofactor evidence="1 7">
        <name>heme</name>
        <dbReference type="ChEBI" id="CHEBI:30413"/>
    </cofactor>
</comment>
<evidence type="ECO:0000313" key="10">
    <source>
        <dbReference type="Proteomes" id="UP000245764"/>
    </source>
</evidence>
<dbReference type="GO" id="GO:0005506">
    <property type="term" value="F:iron ion binding"/>
    <property type="evidence" value="ECO:0007669"/>
    <property type="project" value="InterPro"/>
</dbReference>
<organism evidence="9 10">
    <name type="scientific">Zymoseptoria tritici ST99CH_1E4</name>
    <dbReference type="NCBI Taxonomy" id="1276532"/>
    <lineage>
        <taxon>Eukaryota</taxon>
        <taxon>Fungi</taxon>
        <taxon>Dikarya</taxon>
        <taxon>Ascomycota</taxon>
        <taxon>Pezizomycotina</taxon>
        <taxon>Dothideomycetes</taxon>
        <taxon>Dothideomycetidae</taxon>
        <taxon>Mycosphaerellales</taxon>
        <taxon>Mycosphaerellaceae</taxon>
        <taxon>Zymoseptoria</taxon>
    </lineage>
</organism>
<dbReference type="SUPFAM" id="SSF48264">
    <property type="entry name" value="Cytochrome P450"/>
    <property type="match status" value="1"/>
</dbReference>
<dbReference type="EMBL" id="LT854253">
    <property type="protein sequence ID" value="SMR42082.1"/>
    <property type="molecule type" value="Genomic_DNA"/>
</dbReference>
<dbReference type="AlphaFoldDB" id="A0A2H1FL86"/>
<dbReference type="PRINTS" id="PR00465">
    <property type="entry name" value="EP450IV"/>
</dbReference>
<evidence type="ECO:0000256" key="7">
    <source>
        <dbReference type="PIRSR" id="PIRSR602403-1"/>
    </source>
</evidence>
<dbReference type="CDD" id="cd11041">
    <property type="entry name" value="CYP503A1-like"/>
    <property type="match status" value="1"/>
</dbReference>
<keyword evidence="5 7" id="KW-0408">Iron</keyword>
<keyword evidence="3 7" id="KW-0479">Metal-binding</keyword>
<keyword evidence="7" id="KW-0349">Heme</keyword>
<evidence type="ECO:0000256" key="1">
    <source>
        <dbReference type="ARBA" id="ARBA00001971"/>
    </source>
</evidence>
<keyword evidence="4" id="KW-0560">Oxidoreductase</keyword>
<keyword evidence="8" id="KW-0472">Membrane</keyword>
<dbReference type="PANTHER" id="PTHR46206:SF6">
    <property type="entry name" value="CYTOCHROME P450 MONOOXYGENASE AN1598-RELATED"/>
    <property type="match status" value="1"/>
</dbReference>